<feature type="transmembrane region" description="Helical" evidence="3">
    <location>
        <begin position="861"/>
        <end position="879"/>
    </location>
</feature>
<dbReference type="AlphaFoldDB" id="A0A7W3HEI3"/>
<gene>
    <name evidence="4" type="ORF">HV056_16175</name>
</gene>
<dbReference type="PANTHER" id="PTHR32063:SF18">
    <property type="entry name" value="CATION EFFLUX SYSTEM PROTEIN"/>
    <property type="match status" value="1"/>
</dbReference>
<feature type="transmembrane region" description="Helical" evidence="3">
    <location>
        <begin position="963"/>
        <end position="982"/>
    </location>
</feature>
<dbReference type="InterPro" id="IPR027463">
    <property type="entry name" value="AcrB_DN_DC_subdom"/>
</dbReference>
<evidence type="ECO:0000313" key="4">
    <source>
        <dbReference type="EMBL" id="MBA8078063.1"/>
    </source>
</evidence>
<feature type="transmembrane region" description="Helical" evidence="3">
    <location>
        <begin position="467"/>
        <end position="489"/>
    </location>
</feature>
<feature type="transmembrane region" description="Helical" evidence="3">
    <location>
        <begin position="393"/>
        <end position="415"/>
    </location>
</feature>
<feature type="transmembrane region" description="Helical" evidence="3">
    <location>
        <begin position="436"/>
        <end position="455"/>
    </location>
</feature>
<feature type="transmembrane region" description="Helical" evidence="3">
    <location>
        <begin position="528"/>
        <end position="548"/>
    </location>
</feature>
<name>A0A7W3HEI3_ENTAS</name>
<dbReference type="GO" id="GO:0005886">
    <property type="term" value="C:plasma membrane"/>
    <property type="evidence" value="ECO:0007669"/>
    <property type="project" value="TreeGrafter"/>
</dbReference>
<evidence type="ECO:0000256" key="1">
    <source>
        <dbReference type="ARBA" id="ARBA00022692"/>
    </source>
</evidence>
<evidence type="ECO:0000256" key="2">
    <source>
        <dbReference type="ARBA" id="ARBA00022989"/>
    </source>
</evidence>
<keyword evidence="2 3" id="KW-1133">Transmembrane helix</keyword>
<evidence type="ECO:0000256" key="3">
    <source>
        <dbReference type="SAM" id="Phobius"/>
    </source>
</evidence>
<dbReference type="SUPFAM" id="SSF82866">
    <property type="entry name" value="Multidrug efflux transporter AcrB transmembrane domain"/>
    <property type="match status" value="2"/>
</dbReference>
<feature type="transmembrane region" description="Helical" evidence="3">
    <location>
        <begin position="363"/>
        <end position="381"/>
    </location>
</feature>
<dbReference type="Gene3D" id="1.20.1640.10">
    <property type="entry name" value="Multidrug efflux transporter AcrB transmembrane domain"/>
    <property type="match status" value="2"/>
</dbReference>
<keyword evidence="3" id="KW-0472">Membrane</keyword>
<feature type="transmembrane region" description="Helical" evidence="3">
    <location>
        <begin position="886"/>
        <end position="908"/>
    </location>
</feature>
<dbReference type="InterPro" id="IPR001036">
    <property type="entry name" value="Acrflvin-R"/>
</dbReference>
<sequence length="1029" mass="112284">MSGSRFNLSALAVRERSVTLFLIVLVTIAGIYAFFGLGRAEDPPFTVKQMTVITVWPGATAQEIQDQVAEPLEKRLQELKWYDRTETYTRPGMAFITLSLQDKTPPAEVQEEFYQARKKLGDESQRLPAGVIGPMINDEFSDVTFALFALKAKGEPQRQLVRDAEGLRQQLLHVPGVKKVNIIGEQAERIYISFSHDRLATIGLSPQDIFNALNSQNALAAAGSIETRGAQIFIRLDGAFDELQKIRDTPFVAQGKTLKLSDVATVERGYEDPPAMLIRNQHEPALLLGIVMREGWNGLALGKALDAETAKINDSLPLGMSLTKVTDQSVNIRSSVDEFMIKFFVALLVVMVVCFVSMGWRVGVVVAAAVPLTLAVVFVVMEAAGINFDRVTLGSLILALGLLVDDAIIAIEMMVVKMEEGYDRIKASAFAWSHTAAPMLAGTLVTAIGFMPNGFAQSTAGEYTSNMFWIVGLALIASWFVAVVFTPYLGVKILPAIPKVEGGHAAIYNTPRYNRFRRLLARVIARKWRVAGLVVAIFILAVLGMGLVKKQFFPTSDRPEVLVEVQMPYGTSIEQTSAATAKIEAWLGQQPEAKIVTAYIGQGSPRFYLAMAPELPDPSFAKIVILTDSETSREALKLRLREAVANGLAPEARVRVTQLVFGPYSPFPVAWRVSGPDVEQVHDIADRVKAVLQASPMMRTVNTDWGSRVPVLHFTLDQNRLQATGLTSSAVANQLQFLLSGVPVTSVREDIRSVEVIGRAAGDIRLDPAKIEGFTLVGNAGQRVPLSQIGKIEIGMEDPILRRRDRTPTITVRGDIANHLQPPDVSVAVMKQLQPIVDALPAGYRIDMAGSIEESGKATQAMIPLFPIMIALTLLIIILQVRSISAMVMVFLTAPLGLIGVVPVLLIFNQPFGINALVGLIALSGILMRNTLILIGQIDHNQKQGLEPFQAVVEATVQRARPVLLTAMAAVLAFIPLTHSVFWGTLAYTLIGGTLGGTIVTLVFLPAMYAIWFRIRPAEQRVQPPAENV</sequence>
<dbReference type="Gene3D" id="3.30.2090.10">
    <property type="entry name" value="Multidrug efflux transporter AcrB TolC docking domain, DN and DC subdomains"/>
    <property type="match status" value="2"/>
</dbReference>
<accession>A0A7W3HEI3</accession>
<dbReference type="Pfam" id="PF00873">
    <property type="entry name" value="ACR_tran"/>
    <property type="match status" value="1"/>
</dbReference>
<dbReference type="RefSeq" id="WP_182410820.1">
    <property type="nucleotide sequence ID" value="NZ_AP026886.1"/>
</dbReference>
<dbReference type="EMBL" id="JABXRP010000001">
    <property type="protein sequence ID" value="MBA8078063.1"/>
    <property type="molecule type" value="Genomic_DNA"/>
</dbReference>
<dbReference type="GO" id="GO:0042910">
    <property type="term" value="F:xenobiotic transmembrane transporter activity"/>
    <property type="evidence" value="ECO:0007669"/>
    <property type="project" value="TreeGrafter"/>
</dbReference>
<dbReference type="SUPFAM" id="SSF82714">
    <property type="entry name" value="Multidrug efflux transporter AcrB TolC docking domain, DN and DC subdomains"/>
    <property type="match status" value="2"/>
</dbReference>
<dbReference type="Gene3D" id="3.30.70.1320">
    <property type="entry name" value="Multidrug efflux transporter AcrB pore domain like"/>
    <property type="match status" value="1"/>
</dbReference>
<dbReference type="Gene3D" id="3.30.70.1430">
    <property type="entry name" value="Multidrug efflux transporter AcrB pore domain"/>
    <property type="match status" value="2"/>
</dbReference>
<organism evidence="4 5">
    <name type="scientific">Enterobacter asburiae</name>
    <dbReference type="NCBI Taxonomy" id="61645"/>
    <lineage>
        <taxon>Bacteria</taxon>
        <taxon>Pseudomonadati</taxon>
        <taxon>Pseudomonadota</taxon>
        <taxon>Gammaproteobacteria</taxon>
        <taxon>Enterobacterales</taxon>
        <taxon>Enterobacteriaceae</taxon>
        <taxon>Enterobacter</taxon>
        <taxon>Enterobacter cloacae complex</taxon>
    </lineage>
</organism>
<evidence type="ECO:0000313" key="5">
    <source>
        <dbReference type="Proteomes" id="UP000533461"/>
    </source>
</evidence>
<feature type="transmembrane region" description="Helical" evidence="3">
    <location>
        <begin position="20"/>
        <end position="38"/>
    </location>
</feature>
<feature type="transmembrane region" description="Helical" evidence="3">
    <location>
        <begin position="339"/>
        <end position="356"/>
    </location>
</feature>
<dbReference type="Proteomes" id="UP000533461">
    <property type="component" value="Unassembled WGS sequence"/>
</dbReference>
<comment type="caution">
    <text evidence="4">The sequence shown here is derived from an EMBL/GenBank/DDBJ whole genome shotgun (WGS) entry which is preliminary data.</text>
</comment>
<proteinExistence type="predicted"/>
<dbReference type="PANTHER" id="PTHR32063">
    <property type="match status" value="1"/>
</dbReference>
<dbReference type="PRINTS" id="PR00702">
    <property type="entry name" value="ACRIFLAVINRP"/>
</dbReference>
<dbReference type="Gene3D" id="3.30.70.1440">
    <property type="entry name" value="Multidrug efflux transporter AcrB pore domain"/>
    <property type="match status" value="1"/>
</dbReference>
<dbReference type="SUPFAM" id="SSF82693">
    <property type="entry name" value="Multidrug efflux transporter AcrB pore domain, PN1, PN2, PC1 and PC2 subdomains"/>
    <property type="match status" value="3"/>
</dbReference>
<feature type="transmembrane region" description="Helical" evidence="3">
    <location>
        <begin position="988"/>
        <end position="1012"/>
    </location>
</feature>
<protein>
    <submittedName>
        <fullName evidence="4">Efflux RND transporter permease subunit</fullName>
    </submittedName>
</protein>
<reference evidence="4 5" key="1">
    <citation type="submission" date="2020-06" db="EMBL/GenBank/DDBJ databases">
        <title>REHAB project genomes.</title>
        <authorList>
            <person name="Shaw L.P."/>
        </authorList>
    </citation>
    <scope>NUCLEOTIDE SEQUENCE [LARGE SCALE GENOMIC DNA]</scope>
    <source>
        <strain evidence="4 5">RHBSTW-00074</strain>
    </source>
</reference>
<keyword evidence="1 3" id="KW-0812">Transmembrane</keyword>
<feature type="transmembrane region" description="Helical" evidence="3">
    <location>
        <begin position="914"/>
        <end position="935"/>
    </location>
</feature>